<evidence type="ECO:0000256" key="2">
    <source>
        <dbReference type="ARBA" id="ARBA00023125"/>
    </source>
</evidence>
<dbReference type="OrthoDB" id="194599at2"/>
<dbReference type="GO" id="GO:0003677">
    <property type="term" value="F:DNA binding"/>
    <property type="evidence" value="ECO:0007669"/>
    <property type="project" value="UniProtKB-KW"/>
</dbReference>
<keyword evidence="1" id="KW-0805">Transcription regulation</keyword>
<dbReference type="PRINTS" id="PR00778">
    <property type="entry name" value="HTHARSR"/>
</dbReference>
<dbReference type="CDD" id="cd00090">
    <property type="entry name" value="HTH_ARSR"/>
    <property type="match status" value="1"/>
</dbReference>
<dbReference type="InterPro" id="IPR036390">
    <property type="entry name" value="WH_DNA-bd_sf"/>
</dbReference>
<dbReference type="Pfam" id="PF01022">
    <property type="entry name" value="HTH_5"/>
    <property type="match status" value="1"/>
</dbReference>
<sequence length="116" mass="13152">MPSRLIVSRQLADLFRLLAHADRLRLIEDLRGGEKDVTGIAQSLGLPSTRVSQHLALLRAHRLVEERRDGRNHYYRLARPDLAGWVLGALPFIDIRQQLEDAAHIDTARALWGEAD</sequence>
<evidence type="ECO:0000259" key="4">
    <source>
        <dbReference type="PROSITE" id="PS50987"/>
    </source>
</evidence>
<dbReference type="STRING" id="1112.A9D12_00125"/>
<dbReference type="Proteomes" id="UP000078263">
    <property type="component" value="Chromosome"/>
</dbReference>
<dbReference type="InterPro" id="IPR011991">
    <property type="entry name" value="ArsR-like_HTH"/>
</dbReference>
<dbReference type="PANTHER" id="PTHR43132:SF2">
    <property type="entry name" value="ARSENICAL RESISTANCE OPERON REPRESSOR ARSR-RELATED"/>
    <property type="match status" value="1"/>
</dbReference>
<dbReference type="GO" id="GO:0003700">
    <property type="term" value="F:DNA-binding transcription factor activity"/>
    <property type="evidence" value="ECO:0007669"/>
    <property type="project" value="InterPro"/>
</dbReference>
<proteinExistence type="predicted"/>
<accession>A0A192D619</accession>
<dbReference type="SUPFAM" id="SSF46785">
    <property type="entry name" value="Winged helix' DNA-binding domain"/>
    <property type="match status" value="1"/>
</dbReference>
<reference evidence="5 6" key="1">
    <citation type="submission" date="2016-05" db="EMBL/GenBank/DDBJ databases">
        <title>Compelete Genome Sequence of Bacteriochlorophyll-Synthesizing Bacterium Porphyrobacter neustonensis DSM 9434.</title>
        <authorList>
            <person name="Shi X.-L."/>
            <person name="Wu Y.-H."/>
            <person name="Cheng H."/>
            <person name="Xu L."/>
            <person name="Zhang X.-Q."/>
            <person name="Wang C.-S."/>
            <person name="Xu X.-W."/>
        </authorList>
    </citation>
    <scope>NUCLEOTIDE SEQUENCE [LARGE SCALE GENOMIC DNA]</scope>
    <source>
        <strain evidence="5 6">DSM 9434</strain>
    </source>
</reference>
<dbReference type="KEGG" id="pns:A9D12_00125"/>
<evidence type="ECO:0000256" key="3">
    <source>
        <dbReference type="ARBA" id="ARBA00023163"/>
    </source>
</evidence>
<name>A0A192D619_9SPHN</name>
<dbReference type="SMART" id="SM00418">
    <property type="entry name" value="HTH_ARSR"/>
    <property type="match status" value="1"/>
</dbReference>
<gene>
    <name evidence="5" type="ORF">A9D12_00125</name>
</gene>
<evidence type="ECO:0000313" key="6">
    <source>
        <dbReference type="Proteomes" id="UP000078263"/>
    </source>
</evidence>
<keyword evidence="2" id="KW-0238">DNA-binding</keyword>
<evidence type="ECO:0000313" key="5">
    <source>
        <dbReference type="EMBL" id="ANK13953.1"/>
    </source>
</evidence>
<dbReference type="InterPro" id="IPR001845">
    <property type="entry name" value="HTH_ArsR_DNA-bd_dom"/>
</dbReference>
<dbReference type="InterPro" id="IPR036388">
    <property type="entry name" value="WH-like_DNA-bd_sf"/>
</dbReference>
<dbReference type="NCBIfam" id="NF033788">
    <property type="entry name" value="HTH_metalloreg"/>
    <property type="match status" value="1"/>
</dbReference>
<dbReference type="EMBL" id="CP016033">
    <property type="protein sequence ID" value="ANK13953.1"/>
    <property type="molecule type" value="Genomic_DNA"/>
</dbReference>
<protein>
    <submittedName>
        <fullName evidence="5">Transcriptional regulator</fullName>
    </submittedName>
</protein>
<dbReference type="PANTHER" id="PTHR43132">
    <property type="entry name" value="ARSENICAL RESISTANCE OPERON REPRESSOR ARSR-RELATED"/>
    <property type="match status" value="1"/>
</dbReference>
<evidence type="ECO:0000256" key="1">
    <source>
        <dbReference type="ARBA" id="ARBA00023015"/>
    </source>
</evidence>
<dbReference type="AlphaFoldDB" id="A0A192D619"/>
<organism evidence="5 6">
    <name type="scientific">Erythrobacter neustonensis</name>
    <dbReference type="NCBI Taxonomy" id="1112"/>
    <lineage>
        <taxon>Bacteria</taxon>
        <taxon>Pseudomonadati</taxon>
        <taxon>Pseudomonadota</taxon>
        <taxon>Alphaproteobacteria</taxon>
        <taxon>Sphingomonadales</taxon>
        <taxon>Erythrobacteraceae</taxon>
        <taxon>Erythrobacter/Porphyrobacter group</taxon>
        <taxon>Erythrobacter</taxon>
    </lineage>
</organism>
<feature type="domain" description="HTH arsR-type" evidence="4">
    <location>
        <begin position="3"/>
        <end position="97"/>
    </location>
</feature>
<keyword evidence="3" id="KW-0804">Transcription</keyword>
<dbReference type="PROSITE" id="PS50987">
    <property type="entry name" value="HTH_ARSR_2"/>
    <property type="match status" value="1"/>
</dbReference>
<dbReference type="InterPro" id="IPR051011">
    <property type="entry name" value="Metal_resp_trans_reg"/>
</dbReference>
<dbReference type="Gene3D" id="1.10.10.10">
    <property type="entry name" value="Winged helix-like DNA-binding domain superfamily/Winged helix DNA-binding domain"/>
    <property type="match status" value="1"/>
</dbReference>
<keyword evidence="6" id="KW-1185">Reference proteome</keyword>